<reference evidence="7" key="1">
    <citation type="journal article" date="2023" name="Commun. Biol.">
        <title>Genome analysis of Parmales, the sister group of diatoms, reveals the evolutionary specialization of diatoms from phago-mixotrophs to photoautotrophs.</title>
        <authorList>
            <person name="Ban H."/>
            <person name="Sato S."/>
            <person name="Yoshikawa S."/>
            <person name="Yamada K."/>
            <person name="Nakamura Y."/>
            <person name="Ichinomiya M."/>
            <person name="Sato N."/>
            <person name="Blanc-Mathieu R."/>
            <person name="Endo H."/>
            <person name="Kuwata A."/>
            <person name="Ogata H."/>
        </authorList>
    </citation>
    <scope>NUCLEOTIDE SEQUENCE [LARGE SCALE GENOMIC DNA]</scope>
</reference>
<comment type="similarity">
    <text evidence="2">Belongs to the AB hydrolase superfamily. LDAH family.</text>
</comment>
<evidence type="ECO:0000256" key="5">
    <source>
        <dbReference type="SAM" id="MobiDB-lite"/>
    </source>
</evidence>
<dbReference type="GO" id="GO:0019915">
    <property type="term" value="P:lipid storage"/>
    <property type="evidence" value="ECO:0007669"/>
    <property type="project" value="InterPro"/>
</dbReference>
<dbReference type="PANTHER" id="PTHR13390:SF0">
    <property type="entry name" value="LIPID DROPLET-ASSOCIATED HYDROLASE"/>
    <property type="match status" value="1"/>
</dbReference>
<keyword evidence="3" id="KW-0551">Lipid droplet</keyword>
<gene>
    <name evidence="6" type="ORF">TrCOL_g1936</name>
</gene>
<evidence type="ECO:0000256" key="4">
    <source>
        <dbReference type="ARBA" id="ARBA00022801"/>
    </source>
</evidence>
<proteinExistence type="inferred from homology"/>
<organism evidence="6 7">
    <name type="scientific">Triparma columacea</name>
    <dbReference type="NCBI Taxonomy" id="722753"/>
    <lineage>
        <taxon>Eukaryota</taxon>
        <taxon>Sar</taxon>
        <taxon>Stramenopiles</taxon>
        <taxon>Ochrophyta</taxon>
        <taxon>Bolidophyceae</taxon>
        <taxon>Parmales</taxon>
        <taxon>Triparmaceae</taxon>
        <taxon>Triparma</taxon>
    </lineage>
</organism>
<keyword evidence="7" id="KW-1185">Reference proteome</keyword>
<dbReference type="SUPFAM" id="SSF53474">
    <property type="entry name" value="alpha/beta-Hydrolases"/>
    <property type="match status" value="1"/>
</dbReference>
<evidence type="ECO:0000256" key="1">
    <source>
        <dbReference type="ARBA" id="ARBA00004502"/>
    </source>
</evidence>
<dbReference type="InterPro" id="IPR019363">
    <property type="entry name" value="LDAH"/>
</dbReference>
<accession>A0A9W7G1V9</accession>
<comment type="caution">
    <text evidence="6">The sequence shown here is derived from an EMBL/GenBank/DDBJ whole genome shotgun (WGS) entry which is preliminary data.</text>
</comment>
<evidence type="ECO:0000256" key="2">
    <source>
        <dbReference type="ARBA" id="ARBA00008300"/>
    </source>
</evidence>
<dbReference type="GO" id="GO:0005811">
    <property type="term" value="C:lipid droplet"/>
    <property type="evidence" value="ECO:0007669"/>
    <property type="project" value="UniProtKB-SubCell"/>
</dbReference>
<dbReference type="OrthoDB" id="448051at2759"/>
<comment type="subcellular location">
    <subcellularLocation>
        <location evidence="1">Lipid droplet</location>
    </subcellularLocation>
</comment>
<dbReference type="AlphaFoldDB" id="A0A9W7G1V9"/>
<evidence type="ECO:0000313" key="7">
    <source>
        <dbReference type="Proteomes" id="UP001165065"/>
    </source>
</evidence>
<dbReference type="EMBL" id="BRYA01000782">
    <property type="protein sequence ID" value="GMI32481.1"/>
    <property type="molecule type" value="Genomic_DNA"/>
</dbReference>
<dbReference type="Pfam" id="PF10230">
    <property type="entry name" value="LIDHydrolase"/>
    <property type="match status" value="1"/>
</dbReference>
<dbReference type="PANTHER" id="PTHR13390">
    <property type="entry name" value="LIPASE"/>
    <property type="match status" value="1"/>
</dbReference>
<sequence>MIKGYSNLPNGPRTRIYHSPSPSHSPPNVHILLSPGNPGSVTFYTNLCDYLAKATGFPVTGWGYSGHNLNDPPPHHQSLPFQASNLSSVLDHIVDVHYSPHKPLVSFVLVGHSIGCYLNRVVCRSSLHSFVKVVEVMPFVLWDPSPRSLKIPVKAAKAMGEATLRAAEGARWIAGGIVGEGAKRKIMELQGIKYYQDECLRLLHDPTYPRTFLTLGLDEITTLSKPYDTPLLKSVLAKASVTLIWTEGDVWCGRRAVEKARGVGRGRGGGVKVVEVTREGGKGRRVRHDFVVREGWENVARVIARETMAVAMWATERNGKLSKRARKVFDDWNEKVMGIRGIVGVGGTLAEGAEGSAFVVEEGYDCEVEDV</sequence>
<evidence type="ECO:0008006" key="8">
    <source>
        <dbReference type="Google" id="ProtNLM"/>
    </source>
</evidence>
<dbReference type="InterPro" id="IPR029058">
    <property type="entry name" value="AB_hydrolase_fold"/>
</dbReference>
<evidence type="ECO:0000313" key="6">
    <source>
        <dbReference type="EMBL" id="GMI32481.1"/>
    </source>
</evidence>
<feature type="region of interest" description="Disordered" evidence="5">
    <location>
        <begin position="1"/>
        <end position="23"/>
    </location>
</feature>
<protein>
    <recommendedName>
        <fullName evidence="8">Alpha/beta-hydrolase</fullName>
    </recommendedName>
</protein>
<name>A0A9W7G1V9_9STRA</name>
<evidence type="ECO:0000256" key="3">
    <source>
        <dbReference type="ARBA" id="ARBA00022677"/>
    </source>
</evidence>
<dbReference type="Gene3D" id="3.40.50.1820">
    <property type="entry name" value="alpha/beta hydrolase"/>
    <property type="match status" value="1"/>
</dbReference>
<dbReference type="Proteomes" id="UP001165065">
    <property type="component" value="Unassembled WGS sequence"/>
</dbReference>
<dbReference type="GO" id="GO:0016298">
    <property type="term" value="F:lipase activity"/>
    <property type="evidence" value="ECO:0007669"/>
    <property type="project" value="InterPro"/>
</dbReference>
<keyword evidence="4" id="KW-0378">Hydrolase</keyword>